<evidence type="ECO:0000256" key="2">
    <source>
        <dbReference type="ARBA" id="ARBA00022518"/>
    </source>
</evidence>
<evidence type="ECO:0000256" key="4">
    <source>
        <dbReference type="ARBA" id="ARBA00022581"/>
    </source>
</evidence>
<dbReference type="SUPFAM" id="SSF161234">
    <property type="entry name" value="E7 C-terminal domain-like"/>
    <property type="match status" value="1"/>
</dbReference>
<gene>
    <name evidence="18 20" type="primary">E7</name>
</gene>
<feature type="zinc finger region" evidence="18">
    <location>
        <begin position="51"/>
        <end position="87"/>
    </location>
</feature>
<comment type="subunit">
    <text evidence="18">Homodimer. Homooligomer. Interacts with host RB1; this interaction induces dissociation of RB1-E2F1 complex thereby disrupting RB1 activity. Interacts with host EP300; this interaction represses EP300 transcriptional activity. Interacts with protein E2; this interaction inhibits E7 oncogenic activity. Interacts with host TMEM173/STING; this interaction impairs the ability of TMEM173/STING to sense cytosolic DNA and promote the production of type I interferon (IFN-alpha and IFN-beta).</text>
</comment>
<evidence type="ECO:0000256" key="10">
    <source>
        <dbReference type="ARBA" id="ARBA00023015"/>
    </source>
</evidence>
<keyword evidence="6 18" id="KW-0479">Metal-binding</keyword>
<keyword evidence="10 18" id="KW-0805">Transcription regulation</keyword>
<dbReference type="Gene3D" id="3.30.160.330">
    <property type="match status" value="1"/>
</dbReference>
<name>A0A2D2ALS1_9PAPI</name>
<protein>
    <recommendedName>
        <fullName evidence="18 19">Protein E7</fullName>
    </recommendedName>
</protein>
<evidence type="ECO:0000256" key="6">
    <source>
        <dbReference type="ARBA" id="ARBA00022723"/>
    </source>
</evidence>
<keyword evidence="15" id="KW-0922">Interferon antiviral system evasion</keyword>
<keyword evidence="9 18" id="KW-0862">Zinc</keyword>
<evidence type="ECO:0000256" key="13">
    <source>
        <dbReference type="ARBA" id="ARBA00023163"/>
    </source>
</evidence>
<dbReference type="GO" id="GO:0003700">
    <property type="term" value="F:DNA-binding transcription factor activity"/>
    <property type="evidence" value="ECO:0007669"/>
    <property type="project" value="UniProtKB-UniRule"/>
</dbReference>
<dbReference type="GO" id="GO:0008270">
    <property type="term" value="F:zinc ion binding"/>
    <property type="evidence" value="ECO:0007669"/>
    <property type="project" value="UniProtKB-KW"/>
</dbReference>
<evidence type="ECO:0000256" key="15">
    <source>
        <dbReference type="ARBA" id="ARBA00023258"/>
    </source>
</evidence>
<dbReference type="GO" id="GO:0006351">
    <property type="term" value="P:DNA-templated transcription"/>
    <property type="evidence" value="ECO:0007669"/>
    <property type="project" value="UniProtKB-UniRule"/>
</dbReference>
<keyword evidence="2 18" id="KW-0244">Early protein</keyword>
<keyword evidence="8 18" id="KW-1114">Inhibition of host interferon signaling pathway by virus</keyword>
<dbReference type="GO" id="GO:0042025">
    <property type="term" value="C:host cell nucleus"/>
    <property type="evidence" value="ECO:0007669"/>
    <property type="project" value="UniProtKB-SubCell"/>
</dbReference>
<keyword evidence="1 18" id="KW-1121">Modulation of host cell cycle by virus</keyword>
<dbReference type="GO" id="GO:0003677">
    <property type="term" value="F:DNA binding"/>
    <property type="evidence" value="ECO:0007669"/>
    <property type="project" value="UniProtKB-UniRule"/>
</dbReference>
<evidence type="ECO:0000256" key="8">
    <source>
        <dbReference type="ARBA" id="ARBA00022830"/>
    </source>
</evidence>
<dbReference type="GO" id="GO:0039645">
    <property type="term" value="P:symbiont-mediated perturbation of host cell cycle G1/S transition checkpoint"/>
    <property type="evidence" value="ECO:0007669"/>
    <property type="project" value="UniProtKB-UniRule"/>
</dbReference>
<evidence type="ECO:0000256" key="3">
    <source>
        <dbReference type="ARBA" id="ARBA00022562"/>
    </source>
</evidence>
<evidence type="ECO:0000313" key="21">
    <source>
        <dbReference type="Proteomes" id="UP000289456"/>
    </source>
</evidence>
<dbReference type="InterPro" id="IPR000148">
    <property type="entry name" value="Papilloma_E7"/>
</dbReference>
<dbReference type="GO" id="GO:0039502">
    <property type="term" value="P:symbiont-mediated suppression of host type I interferon-mediated signaling pathway"/>
    <property type="evidence" value="ECO:0007669"/>
    <property type="project" value="UniProtKB-UniRule"/>
</dbReference>
<evidence type="ECO:0000256" key="14">
    <source>
        <dbReference type="ARBA" id="ARBA00023200"/>
    </source>
</evidence>
<evidence type="ECO:0000256" key="9">
    <source>
        <dbReference type="ARBA" id="ARBA00022833"/>
    </source>
</evidence>
<organism evidence="20 21">
    <name type="scientific">Gammapapillomavirus 15</name>
    <dbReference type="NCBI Taxonomy" id="1513260"/>
    <lineage>
        <taxon>Viruses</taxon>
        <taxon>Monodnaviria</taxon>
        <taxon>Shotokuvirae</taxon>
        <taxon>Cossaviricota</taxon>
        <taxon>Papovaviricetes</taxon>
        <taxon>Zurhausenvirales</taxon>
        <taxon>Papillomaviridae</taxon>
        <taxon>Firstpapillomavirinae</taxon>
        <taxon>Gammapapillomavirus</taxon>
    </lineage>
</organism>
<keyword evidence="11 18" id="KW-0238">DNA-binding</keyword>
<dbReference type="GO" id="GO:0019904">
    <property type="term" value="F:protein domain specific binding"/>
    <property type="evidence" value="ECO:0007669"/>
    <property type="project" value="UniProtKB-UniRule"/>
</dbReference>
<accession>A0A2D2ALS1</accession>
<comment type="subcellular location">
    <subcellularLocation>
        <location evidence="18">Host cytoplasm</location>
    </subcellularLocation>
    <subcellularLocation>
        <location evidence="18">Host nucleus</location>
    </subcellularLocation>
    <text evidence="18">Predominantly found in the host nucleus.</text>
</comment>
<keyword evidence="17 18" id="KW-1078">G1/S host cell cycle checkpoint dysregulation by virus</keyword>
<comment type="function">
    <text evidence="19">E7 protein has both transforming and trans-activating activities.</text>
</comment>
<keyword evidence="16 18" id="KW-0899">Viral immunoevasion</keyword>
<comment type="caution">
    <text evidence="18">Lacks conserved residue(s) required for the propagation of feature annotation.</text>
</comment>
<proteinExistence type="inferred from homology"/>
<keyword evidence="3 18" id="KW-1048">Host nucleus</keyword>
<keyword evidence="12 18" id="KW-0010">Activator</keyword>
<evidence type="ECO:0000256" key="19">
    <source>
        <dbReference type="PIRNR" id="PIRNR003407"/>
    </source>
</evidence>
<sequence length="98" mass="10917">MRGHAPDIKDIELDFHDLILPANVLAPEESLSLDEEPEEEPKEPYRVDTSCGVCGTGVRIIVIATCASVRTVQQLLLRELSFVCVECYRTRIHHGGSQ</sequence>
<dbReference type="PIRSF" id="PIRSF003407">
    <property type="entry name" value="Papvi_E7"/>
    <property type="match status" value="1"/>
</dbReference>
<evidence type="ECO:0000313" key="20">
    <source>
        <dbReference type="EMBL" id="ATQ38408.1"/>
    </source>
</evidence>
<feature type="short sequence motif" description="Nuclear export signal" evidence="18">
    <location>
        <begin position="69"/>
        <end position="77"/>
    </location>
</feature>
<comment type="function">
    <text evidence="18">Plays a role in viral genome replication by driving entry of quiescent cells into the cell cycle. Stimulation of progression from G1 to S phase allows the virus to efficiently use the cellular DNA replicating machinery to achieve viral genome replication. E7 protein has both transforming and trans-activating activities. Induces the disassembly of the E2F1 transcription factor from RB1, with subsequent transcriptional activation of E2F1-regulated S-phase genes. Interferes with host histone deacetylation mediated by HDAC1 and HDAC2, leading to transcription activation. Plays also a role in the inhibition of both antiviral and antiproliferative functions of host interferon alpha. Interaction with host TMEM173/STING impairs the ability of TMEM173/STING to sense cytosolic DNA and promote the production of type I interferon (IFN-alpha and IFN-beta).</text>
</comment>
<evidence type="ECO:0000256" key="5">
    <source>
        <dbReference type="ARBA" id="ARBA00022632"/>
    </source>
</evidence>
<reference evidence="21" key="1">
    <citation type="submission" date="2017-07" db="EMBL/GenBank/DDBJ databases">
        <title>HPV diversity in WHIM patients.</title>
        <authorList>
            <person name="Pastrana D.V."/>
            <person name="Peretti A."/>
            <person name="Welch N.L."/>
            <person name="Borgogna C."/>
            <person name="Badolato R."/>
            <person name="Gariglio M."/>
            <person name="FitzGerald P.C."/>
            <person name="McIntosh C.E."/>
            <person name="Van Doorslaer K."/>
            <person name="McBride A."/>
            <person name="Bliskovsky V."/>
            <person name="Velez D."/>
            <person name="Cho E."/>
            <person name="Brownell I."/>
            <person name="Liu J.S."/>
            <person name="Gonzalez C.M."/>
            <person name="Maldarelli F."/>
            <person name="Lisco A."/>
            <person name="Androphy E.J."/>
            <person name="Uldrick T.S."/>
            <person name="Yarchoan R."/>
            <person name="Dvoretzky I."/>
            <person name="Holland S.M."/>
            <person name="Freeman A.F."/>
            <person name="Murphy P.M."/>
            <person name="McDermott D.H."/>
            <person name="Buck C.B."/>
        </authorList>
    </citation>
    <scope>NUCLEOTIDE SEQUENCE [LARGE SCALE GENOMIC DNA]</scope>
</reference>
<comment type="similarity">
    <text evidence="18 19">Belongs to the papillomaviridae E7 protein family.</text>
</comment>
<keyword evidence="13 18" id="KW-0804">Transcription</keyword>
<dbReference type="HAMAP" id="MF_04004">
    <property type="entry name" value="PPV_E7"/>
    <property type="match status" value="1"/>
</dbReference>
<evidence type="ECO:0000256" key="17">
    <source>
        <dbReference type="ARBA" id="ARBA00023309"/>
    </source>
</evidence>
<dbReference type="GO" id="GO:0052170">
    <property type="term" value="P:symbiont-mediated suppression of host innate immune response"/>
    <property type="evidence" value="ECO:0007669"/>
    <property type="project" value="UniProtKB-KW"/>
</dbReference>
<dbReference type="Proteomes" id="UP000289456">
    <property type="component" value="Segment"/>
</dbReference>
<comment type="domain">
    <text evidence="18">The E7 terminal domain is an intrinsically disordered domain, whose flexibility and conformational transitions confer target adaptability to the oncoprotein. It allows adaptation to a variety of protein targets and exposes the PEST degradation sequence that regulates its turnover in the cell.</text>
</comment>
<evidence type="ECO:0000256" key="16">
    <source>
        <dbReference type="ARBA" id="ARBA00023280"/>
    </source>
</evidence>
<evidence type="ECO:0000256" key="12">
    <source>
        <dbReference type="ARBA" id="ARBA00023159"/>
    </source>
</evidence>
<evidence type="ECO:0000256" key="1">
    <source>
        <dbReference type="ARBA" id="ARBA00022504"/>
    </source>
</evidence>
<keyword evidence="7 18" id="KW-0863">Zinc-finger</keyword>
<keyword evidence="5 18" id="KW-1090">Inhibition of host innate immune response by virus</keyword>
<evidence type="ECO:0000256" key="7">
    <source>
        <dbReference type="ARBA" id="ARBA00022771"/>
    </source>
</evidence>
<dbReference type="GO" id="GO:0030430">
    <property type="term" value="C:host cell cytoplasm"/>
    <property type="evidence" value="ECO:0007669"/>
    <property type="project" value="UniProtKB-SubCell"/>
</dbReference>
<evidence type="ECO:0000256" key="11">
    <source>
        <dbReference type="ARBA" id="ARBA00023125"/>
    </source>
</evidence>
<dbReference type="Pfam" id="PF00527">
    <property type="entry name" value="E7"/>
    <property type="match status" value="1"/>
</dbReference>
<keyword evidence="14 18" id="KW-1035">Host cytoplasm</keyword>
<dbReference type="EMBL" id="MF588724">
    <property type="protein sequence ID" value="ATQ38408.1"/>
    <property type="molecule type" value="Genomic_DNA"/>
</dbReference>
<keyword evidence="4 18" id="KW-0945">Host-virus interaction</keyword>
<comment type="PTM">
    <text evidence="18">Highly phosphorylated.</text>
</comment>
<evidence type="ECO:0000256" key="18">
    <source>
        <dbReference type="HAMAP-Rule" id="MF_04004"/>
    </source>
</evidence>